<dbReference type="InterPro" id="IPR009057">
    <property type="entry name" value="Homeodomain-like_sf"/>
</dbReference>
<dbReference type="InterPro" id="IPR018060">
    <property type="entry name" value="HTH_AraC"/>
</dbReference>
<evidence type="ECO:0000313" key="5">
    <source>
        <dbReference type="Proteomes" id="UP000519023"/>
    </source>
</evidence>
<protein>
    <submittedName>
        <fullName evidence="4">AraC family transcriptional regulator</fullName>
    </submittedName>
</protein>
<sequence length="297" mass="32737">MDETIADLASKVAKKGQEGLTQTAMPNVGLYKVSRCIELLPETYRPVVSLILQGEKRLLIGDEVLTYRAGDTFTAALELPVLGKITQASADRPYLAISLAIDPGIVSDLVLNMPDPTGEAYRKGFAVNPAGRDLLDAWSRMLRLIDRPAEMRIMAPLLEREIVYRLLLGPQGVVLKQVAAAGSTISQIRNALALIGENYASPFKVEDLARAVGMSPSAFHRRFKAATGMAPLQYQKTLRLYEARRLLLTEPLSATSAAFSVGYQSGSQFSREYRRMFGTPPMREVRTGRMDWQDSVS</sequence>
<dbReference type="Gene3D" id="1.10.10.60">
    <property type="entry name" value="Homeodomain-like"/>
    <property type="match status" value="2"/>
</dbReference>
<dbReference type="SMART" id="SM00342">
    <property type="entry name" value="HTH_ARAC"/>
    <property type="match status" value="1"/>
</dbReference>
<dbReference type="EMBL" id="JABBFV010000013">
    <property type="protein sequence ID" value="NML11738.1"/>
    <property type="molecule type" value="Genomic_DNA"/>
</dbReference>
<gene>
    <name evidence="4" type="ORF">HHL08_16545</name>
</gene>
<name>A0A7X9ZT85_9SPHN</name>
<dbReference type="GO" id="GO:0003700">
    <property type="term" value="F:DNA-binding transcription factor activity"/>
    <property type="evidence" value="ECO:0007669"/>
    <property type="project" value="InterPro"/>
</dbReference>
<dbReference type="PROSITE" id="PS01124">
    <property type="entry name" value="HTH_ARAC_FAMILY_2"/>
    <property type="match status" value="1"/>
</dbReference>
<evidence type="ECO:0000313" key="4">
    <source>
        <dbReference type="EMBL" id="NML11738.1"/>
    </source>
</evidence>
<reference evidence="4 5" key="1">
    <citation type="submission" date="2020-04" db="EMBL/GenBank/DDBJ databases">
        <title>Sphingobium sp. AR-3-1 isolated from Arctic soil.</title>
        <authorList>
            <person name="Dahal R.H."/>
            <person name="Chaudhary D.K."/>
        </authorList>
    </citation>
    <scope>NUCLEOTIDE SEQUENCE [LARGE SCALE GENOMIC DNA]</scope>
    <source>
        <strain evidence="4 5">AR-3-1</strain>
    </source>
</reference>
<proteinExistence type="predicted"/>
<evidence type="ECO:0000256" key="1">
    <source>
        <dbReference type="ARBA" id="ARBA00023015"/>
    </source>
</evidence>
<keyword evidence="2" id="KW-0804">Transcription</keyword>
<dbReference type="SUPFAM" id="SSF46689">
    <property type="entry name" value="Homeodomain-like"/>
    <property type="match status" value="2"/>
</dbReference>
<accession>A0A7X9ZT85</accession>
<keyword evidence="5" id="KW-1185">Reference proteome</keyword>
<evidence type="ECO:0000259" key="3">
    <source>
        <dbReference type="PROSITE" id="PS01124"/>
    </source>
</evidence>
<dbReference type="Proteomes" id="UP000519023">
    <property type="component" value="Unassembled WGS sequence"/>
</dbReference>
<organism evidence="4 5">
    <name type="scientific">Sphingobium psychrophilum</name>
    <dbReference type="NCBI Taxonomy" id="2728834"/>
    <lineage>
        <taxon>Bacteria</taxon>
        <taxon>Pseudomonadati</taxon>
        <taxon>Pseudomonadota</taxon>
        <taxon>Alphaproteobacteria</taxon>
        <taxon>Sphingomonadales</taxon>
        <taxon>Sphingomonadaceae</taxon>
        <taxon>Sphingobium</taxon>
    </lineage>
</organism>
<evidence type="ECO:0000256" key="2">
    <source>
        <dbReference type="ARBA" id="ARBA00023163"/>
    </source>
</evidence>
<dbReference type="Pfam" id="PF06719">
    <property type="entry name" value="AraC_N"/>
    <property type="match status" value="1"/>
</dbReference>
<dbReference type="RefSeq" id="WP_169574179.1">
    <property type="nucleotide sequence ID" value="NZ_JABBFV010000013.1"/>
</dbReference>
<dbReference type="AlphaFoldDB" id="A0A7X9ZT85"/>
<comment type="caution">
    <text evidence="4">The sequence shown here is derived from an EMBL/GenBank/DDBJ whole genome shotgun (WGS) entry which is preliminary data.</text>
</comment>
<dbReference type="PANTHER" id="PTHR43436:SF1">
    <property type="entry name" value="TRANSCRIPTIONAL REGULATORY PROTEIN"/>
    <property type="match status" value="1"/>
</dbReference>
<dbReference type="PANTHER" id="PTHR43436">
    <property type="entry name" value="ARAC-FAMILY TRANSCRIPTIONAL REGULATOR"/>
    <property type="match status" value="1"/>
</dbReference>
<dbReference type="Pfam" id="PF12833">
    <property type="entry name" value="HTH_18"/>
    <property type="match status" value="1"/>
</dbReference>
<feature type="domain" description="HTH araC/xylS-type" evidence="3">
    <location>
        <begin position="189"/>
        <end position="287"/>
    </location>
</feature>
<keyword evidence="1" id="KW-0805">Transcription regulation</keyword>
<dbReference type="InterPro" id="IPR009594">
    <property type="entry name" value="Tscrpt_reg_HTH_AraC_N"/>
</dbReference>
<dbReference type="GO" id="GO:0043565">
    <property type="term" value="F:sequence-specific DNA binding"/>
    <property type="evidence" value="ECO:0007669"/>
    <property type="project" value="InterPro"/>
</dbReference>